<protein>
    <recommendedName>
        <fullName evidence="3">Nucleotidyltransferase family protein</fullName>
    </recommendedName>
</protein>
<organism evidence="1 2">
    <name type="scientific">Viridibacillus arvi</name>
    <dbReference type="NCBI Taxonomy" id="263475"/>
    <lineage>
        <taxon>Bacteria</taxon>
        <taxon>Bacillati</taxon>
        <taxon>Bacillota</taxon>
        <taxon>Bacilli</taxon>
        <taxon>Bacillales</taxon>
        <taxon>Caryophanaceae</taxon>
        <taxon>Viridibacillus</taxon>
    </lineage>
</organism>
<dbReference type="Pfam" id="PF06042">
    <property type="entry name" value="NTP_transf_6"/>
    <property type="match status" value="1"/>
</dbReference>
<dbReference type="STRING" id="263475.AMD00_04935"/>
<accession>A0A0M0LM44</accession>
<evidence type="ECO:0000313" key="2">
    <source>
        <dbReference type="Proteomes" id="UP000036867"/>
    </source>
</evidence>
<gene>
    <name evidence="1" type="ORF">AMD00_04935</name>
</gene>
<dbReference type="AlphaFoldDB" id="A0A0M0LM44"/>
<dbReference type="PATRIC" id="fig|263475.3.peg.1397"/>
<proteinExistence type="predicted"/>
<dbReference type="InterPro" id="IPR009267">
    <property type="entry name" value="NTP_transf_6"/>
</dbReference>
<dbReference type="Proteomes" id="UP000036867">
    <property type="component" value="Unassembled WGS sequence"/>
</dbReference>
<dbReference type="PANTHER" id="PTHR39166">
    <property type="entry name" value="BLL1166 PROTEIN"/>
    <property type="match status" value="1"/>
</dbReference>
<dbReference type="PANTHER" id="PTHR39166:SF1">
    <property type="entry name" value="BLL1166 PROTEIN"/>
    <property type="match status" value="1"/>
</dbReference>
<evidence type="ECO:0008006" key="3">
    <source>
        <dbReference type="Google" id="ProtNLM"/>
    </source>
</evidence>
<sequence>MILQNELDLIEAIKKDTWMMEILETVEQLSLPDCWVCAGFVRSKAWDLLHDYKERTQLPDIDVIYFNAEEVDEQIEKRLEQQLLSMKPEVPWSVKNQARMHMKNGVAPFISSEDGMAHFTEIPTAIGVRLNRDKLELCVPYGVEDLLSCVVKPTPEFKKDMPMHNIYVKRIETKNWDKIWPKLKLKY</sequence>
<keyword evidence="2" id="KW-1185">Reference proteome</keyword>
<name>A0A0M0LM44_9BACL</name>
<evidence type="ECO:0000313" key="1">
    <source>
        <dbReference type="EMBL" id="KOO51788.1"/>
    </source>
</evidence>
<dbReference type="EMBL" id="LILB01000001">
    <property type="protein sequence ID" value="KOO51788.1"/>
    <property type="molecule type" value="Genomic_DNA"/>
</dbReference>
<reference evidence="2" key="1">
    <citation type="submission" date="2015-08" db="EMBL/GenBank/DDBJ databases">
        <title>Fjat-10028 dsm 16317.</title>
        <authorList>
            <person name="Liu B."/>
            <person name="Wang J."/>
            <person name="Zhu Y."/>
            <person name="Liu G."/>
            <person name="Chen Q."/>
            <person name="Chen Z."/>
            <person name="Lan J."/>
            <person name="Che J."/>
            <person name="Ge C."/>
            <person name="Shi H."/>
            <person name="Pan Z."/>
            <person name="Liu X."/>
        </authorList>
    </citation>
    <scope>NUCLEOTIDE SEQUENCE [LARGE SCALE GENOMIC DNA]</scope>
    <source>
        <strain evidence="2">DSM 16317</strain>
    </source>
</reference>
<comment type="caution">
    <text evidence="1">The sequence shown here is derived from an EMBL/GenBank/DDBJ whole genome shotgun (WGS) entry which is preliminary data.</text>
</comment>
<dbReference type="OrthoDB" id="1901124at2"/>